<reference evidence="1 2" key="1">
    <citation type="submission" date="2023-08" db="EMBL/GenBank/DDBJ databases">
        <title>Rhodoferax potami sp. nov. and Rhodoferax mekongensis sp. nov., isolated from the Mekong River in Thailand.</title>
        <authorList>
            <person name="Kitikhun S."/>
            <person name="Charoenyingcharoen P."/>
            <person name="Siriarchawattana P."/>
            <person name="Likhitrattanapisal S."/>
            <person name="Nilsakha T."/>
            <person name="Chanpet A."/>
            <person name="Rattanawaree P."/>
            <person name="Ingsriswang S."/>
        </authorList>
    </citation>
    <scope>NUCLEOTIDE SEQUENCE [LARGE SCALE GENOMIC DNA]</scope>
    <source>
        <strain evidence="1 2">TBRC 17660</strain>
    </source>
</reference>
<organism evidence="1 2">
    <name type="scientific">Rhodoferax potami</name>
    <dbReference type="NCBI Taxonomy" id="3068338"/>
    <lineage>
        <taxon>Bacteria</taxon>
        <taxon>Pseudomonadati</taxon>
        <taxon>Pseudomonadota</taxon>
        <taxon>Betaproteobacteria</taxon>
        <taxon>Burkholderiales</taxon>
        <taxon>Comamonadaceae</taxon>
        <taxon>Rhodoferax</taxon>
    </lineage>
</organism>
<evidence type="ECO:0000313" key="1">
    <source>
        <dbReference type="EMBL" id="MDT7520756.1"/>
    </source>
</evidence>
<evidence type="ECO:0000313" key="2">
    <source>
        <dbReference type="Proteomes" id="UP001321700"/>
    </source>
</evidence>
<protein>
    <submittedName>
        <fullName evidence="1">Uncharacterized protein</fullName>
    </submittedName>
</protein>
<keyword evidence="2" id="KW-1185">Reference proteome</keyword>
<sequence length="307" mass="33952">MNSISLIKNQLVNVAVTTSESSLGPLTPVTVDEVIGAFKKDSVFREYFDSTHSGLQAKENDRWALDLTVAINDKIADLPKSHTGCELIFRFRKAYGDVNHVALATVWRGQNGVLNIGFAHQESIPRGKESRGRVFDTFDSRAEFNGKPPPVLQSMLKYGLPNVALRTCPSPENVRMAASLSDESCEHPYGFDGKADSEGFHALTCFSVTQAVHNAVQGKLTEMNTAPTVPHVFKELMNDIFGDETFDKYRYFTHNGTKFDLENLPQGQLVKGFLSVGKSWGDLERWDVSPASQATPSSKTASMRPKF</sequence>
<dbReference type="Proteomes" id="UP001321700">
    <property type="component" value="Unassembled WGS sequence"/>
</dbReference>
<comment type="caution">
    <text evidence="1">The sequence shown here is derived from an EMBL/GenBank/DDBJ whole genome shotgun (WGS) entry which is preliminary data.</text>
</comment>
<dbReference type="EMBL" id="JAVBIK010000003">
    <property type="protein sequence ID" value="MDT7520756.1"/>
    <property type="molecule type" value="Genomic_DNA"/>
</dbReference>
<dbReference type="RefSeq" id="WP_313876418.1">
    <property type="nucleotide sequence ID" value="NZ_JAVBIK010000003.1"/>
</dbReference>
<proteinExistence type="predicted"/>
<accession>A0ABU3KSM0</accession>
<name>A0ABU3KSM0_9BURK</name>
<gene>
    <name evidence="1" type="ORF">RAE19_19130</name>
</gene>